<organism evidence="2 3">
    <name type="scientific">Frondihabitans peucedani</name>
    <dbReference type="NCBI Taxonomy" id="598626"/>
    <lineage>
        <taxon>Bacteria</taxon>
        <taxon>Bacillati</taxon>
        <taxon>Actinomycetota</taxon>
        <taxon>Actinomycetes</taxon>
        <taxon>Micrococcales</taxon>
        <taxon>Microbacteriaceae</taxon>
        <taxon>Frondihabitans</taxon>
    </lineage>
</organism>
<accession>A0ABP8E0R2</accession>
<comment type="caution">
    <text evidence="2">The sequence shown here is derived from an EMBL/GenBank/DDBJ whole genome shotgun (WGS) entry which is preliminary data.</text>
</comment>
<keyword evidence="1" id="KW-0472">Membrane</keyword>
<dbReference type="EMBL" id="BAABAU010000001">
    <property type="protein sequence ID" value="GAA4265792.1"/>
    <property type="molecule type" value="Genomic_DNA"/>
</dbReference>
<evidence type="ECO:0008006" key="4">
    <source>
        <dbReference type="Google" id="ProtNLM"/>
    </source>
</evidence>
<dbReference type="Proteomes" id="UP001501594">
    <property type="component" value="Unassembled WGS sequence"/>
</dbReference>
<protein>
    <recommendedName>
        <fullName evidence="4">Transmembrane protein</fullName>
    </recommendedName>
</protein>
<evidence type="ECO:0000313" key="3">
    <source>
        <dbReference type="Proteomes" id="UP001501594"/>
    </source>
</evidence>
<sequence>MGDESATGLPEMPKFFDQTSDTVGVVAASAGWAARVGTATTPPTATSAATTPAALRRFALCAVSRRFAAVLSFVVLLLLVQFLSVLFLLVLLLARVLKPMCGDLP</sequence>
<evidence type="ECO:0000256" key="1">
    <source>
        <dbReference type="SAM" id="Phobius"/>
    </source>
</evidence>
<feature type="transmembrane region" description="Helical" evidence="1">
    <location>
        <begin position="67"/>
        <end position="94"/>
    </location>
</feature>
<evidence type="ECO:0000313" key="2">
    <source>
        <dbReference type="EMBL" id="GAA4265792.1"/>
    </source>
</evidence>
<reference evidence="3" key="1">
    <citation type="journal article" date="2019" name="Int. J. Syst. Evol. Microbiol.">
        <title>The Global Catalogue of Microorganisms (GCM) 10K type strain sequencing project: providing services to taxonomists for standard genome sequencing and annotation.</title>
        <authorList>
            <consortium name="The Broad Institute Genomics Platform"/>
            <consortium name="The Broad Institute Genome Sequencing Center for Infectious Disease"/>
            <person name="Wu L."/>
            <person name="Ma J."/>
        </authorList>
    </citation>
    <scope>NUCLEOTIDE SEQUENCE [LARGE SCALE GENOMIC DNA]</scope>
    <source>
        <strain evidence="3">JCM 17442</strain>
    </source>
</reference>
<name>A0ABP8E0R2_9MICO</name>
<proteinExistence type="predicted"/>
<keyword evidence="3" id="KW-1185">Reference proteome</keyword>
<gene>
    <name evidence="2" type="ORF">GCM10022256_14040</name>
</gene>
<keyword evidence="1" id="KW-0812">Transmembrane</keyword>
<keyword evidence="1" id="KW-1133">Transmembrane helix</keyword>